<keyword evidence="2" id="KW-1185">Reference proteome</keyword>
<dbReference type="Pfam" id="PF14375">
    <property type="entry name" value="Cys_rich_CWC"/>
    <property type="match status" value="1"/>
</dbReference>
<gene>
    <name evidence="1" type="ORF">I8J31_12205</name>
</gene>
<name>A0A934JPT5_9GAMM</name>
<reference evidence="1" key="1">
    <citation type="submission" date="2020-12" db="EMBL/GenBank/DDBJ databases">
        <title>Marinomonas arctica sp. nov., a psychrotolerant bacterium isolated from the Arctic.</title>
        <authorList>
            <person name="Zhang Y."/>
        </authorList>
    </citation>
    <scope>NUCLEOTIDE SEQUENCE</scope>
    <source>
        <strain evidence="1">C1424</strain>
    </source>
</reference>
<accession>A0A934JPT5</accession>
<dbReference type="InterPro" id="IPR032720">
    <property type="entry name" value="Cys_rich_CWC"/>
</dbReference>
<evidence type="ECO:0000313" key="1">
    <source>
        <dbReference type="EMBL" id="MBJ7538438.1"/>
    </source>
</evidence>
<dbReference type="Proteomes" id="UP000628710">
    <property type="component" value="Unassembled WGS sequence"/>
</dbReference>
<sequence>MMECPFCLENNNCAIDKNSAVKNSQPCWCFAVNVPNEMLQLIPKEKSVSVCVCQKCIAQYHQDKGEFIRRFAIDS</sequence>
<evidence type="ECO:0000313" key="2">
    <source>
        <dbReference type="Proteomes" id="UP000628710"/>
    </source>
</evidence>
<dbReference type="AlphaFoldDB" id="A0A934JPT5"/>
<comment type="caution">
    <text evidence="1">The sequence shown here is derived from an EMBL/GenBank/DDBJ whole genome shotgun (WGS) entry which is preliminary data.</text>
</comment>
<proteinExistence type="predicted"/>
<dbReference type="EMBL" id="JAEMNX010000014">
    <property type="protein sequence ID" value="MBJ7538438.1"/>
    <property type="molecule type" value="Genomic_DNA"/>
</dbReference>
<protein>
    <submittedName>
        <fullName evidence="1">Cysteine-rich CWC family protein</fullName>
    </submittedName>
</protein>
<organism evidence="1 2">
    <name type="scientific">Marinomonas transparens</name>
    <dbReference type="NCBI Taxonomy" id="2795388"/>
    <lineage>
        <taxon>Bacteria</taxon>
        <taxon>Pseudomonadati</taxon>
        <taxon>Pseudomonadota</taxon>
        <taxon>Gammaproteobacteria</taxon>
        <taxon>Oceanospirillales</taxon>
        <taxon>Oceanospirillaceae</taxon>
        <taxon>Marinomonas</taxon>
    </lineage>
</organism>